<protein>
    <submittedName>
        <fullName evidence="2">Uncharacterized protein</fullName>
    </submittedName>
</protein>
<evidence type="ECO:0000313" key="2">
    <source>
        <dbReference type="EMBL" id="AXL20864.1"/>
    </source>
</evidence>
<reference evidence="2 3" key="1">
    <citation type="submission" date="2018-05" db="EMBL/GenBank/DDBJ databases">
        <title>Complete genome sequence of Megasphaera sp. AJH120T, isolated from the ceca of a chicken.</title>
        <authorList>
            <person name="Maki J."/>
            <person name="Looft T."/>
        </authorList>
    </citation>
    <scope>NUCLEOTIDE SEQUENCE [LARGE SCALE GENOMIC DNA]</scope>
    <source>
        <strain evidence="2 3">AJH120</strain>
    </source>
</reference>
<name>A0A346AYC1_9FIRM</name>
<accession>A0A346AYC1</accession>
<dbReference type="Proteomes" id="UP000254337">
    <property type="component" value="Chromosome"/>
</dbReference>
<dbReference type="AlphaFoldDB" id="A0A346AYC1"/>
<dbReference type="RefSeq" id="WP_087477837.1">
    <property type="nucleotide sequence ID" value="NZ_CALYAU010000006.1"/>
</dbReference>
<organism evidence="2 3">
    <name type="scientific">Megasphaera stantonii</name>
    <dbReference type="NCBI Taxonomy" id="2144175"/>
    <lineage>
        <taxon>Bacteria</taxon>
        <taxon>Bacillati</taxon>
        <taxon>Bacillota</taxon>
        <taxon>Negativicutes</taxon>
        <taxon>Veillonellales</taxon>
        <taxon>Veillonellaceae</taxon>
        <taxon>Megasphaera</taxon>
    </lineage>
</organism>
<feature type="region of interest" description="Disordered" evidence="1">
    <location>
        <begin position="218"/>
        <end position="244"/>
    </location>
</feature>
<dbReference type="KEGG" id="meg:DKB62_04390"/>
<keyword evidence="3" id="KW-1185">Reference proteome</keyword>
<dbReference type="InterPro" id="IPR024930">
    <property type="entry name" value="Skp_dom_sf"/>
</dbReference>
<dbReference type="OrthoDB" id="3034392at2"/>
<gene>
    <name evidence="2" type="ORF">DKB62_04390</name>
</gene>
<dbReference type="SUPFAM" id="SSF111384">
    <property type="entry name" value="OmpH-like"/>
    <property type="match status" value="1"/>
</dbReference>
<evidence type="ECO:0000256" key="1">
    <source>
        <dbReference type="SAM" id="MobiDB-lite"/>
    </source>
</evidence>
<proteinExistence type="predicted"/>
<sequence length="309" mass="34984">MKRIYAAVIGAVVIAACIVVGWRAMEQRNQVSEIGPSYAYVDLEHVVMSHPRYSEYHRLELEYNAMVAQYQFEQWNYSHKAAAEGIASQQFAAVDAAGTAALNQELQAKVLLKEQELNNGLKQQYDRILQEKRKSQPMISNADSLKIVNLQLKLQNLVLSQEERQAAEAELAQLLKSAEPSVVISGETAAEIDKEMAPYREKAQKELEEYAKTVKGDLEKRRDDSRSAFQSQLSALQDRPEPEEWNRQWKEKLQAKEKKMKDVKEAILADIRTRAADVAHEQGIEMIFCEYAGVGTARDVTDDIIARLG</sequence>
<evidence type="ECO:0000313" key="3">
    <source>
        <dbReference type="Proteomes" id="UP000254337"/>
    </source>
</evidence>
<dbReference type="PROSITE" id="PS51257">
    <property type="entry name" value="PROKAR_LIPOPROTEIN"/>
    <property type="match status" value="1"/>
</dbReference>
<dbReference type="EMBL" id="CP029462">
    <property type="protein sequence ID" value="AXL20864.1"/>
    <property type="molecule type" value="Genomic_DNA"/>
</dbReference>